<evidence type="ECO:0000313" key="2">
    <source>
        <dbReference type="EMBL" id="BBX96744.1"/>
    </source>
</evidence>
<gene>
    <name evidence="2" type="ORF">MLAC_20380</name>
</gene>
<dbReference type="KEGG" id="mlj:MLAC_20380"/>
<dbReference type="AlphaFoldDB" id="A0A7I7NJI6"/>
<dbReference type="Proteomes" id="UP000466396">
    <property type="component" value="Chromosome"/>
</dbReference>
<feature type="region of interest" description="Disordered" evidence="1">
    <location>
        <begin position="1"/>
        <end position="31"/>
    </location>
</feature>
<feature type="region of interest" description="Disordered" evidence="1">
    <location>
        <begin position="47"/>
        <end position="68"/>
    </location>
</feature>
<evidence type="ECO:0000256" key="1">
    <source>
        <dbReference type="SAM" id="MobiDB-lite"/>
    </source>
</evidence>
<dbReference type="EMBL" id="AP022581">
    <property type="protein sequence ID" value="BBX96744.1"/>
    <property type="molecule type" value="Genomic_DNA"/>
</dbReference>
<reference evidence="2 3" key="1">
    <citation type="journal article" date="2019" name="Emerg. Microbes Infect.">
        <title>Comprehensive subspecies identification of 175 nontuberculous mycobacteria species based on 7547 genomic profiles.</title>
        <authorList>
            <person name="Matsumoto Y."/>
            <person name="Kinjo T."/>
            <person name="Motooka D."/>
            <person name="Nabeya D."/>
            <person name="Jung N."/>
            <person name="Uechi K."/>
            <person name="Horii T."/>
            <person name="Iida T."/>
            <person name="Fujita J."/>
            <person name="Nakamura S."/>
        </authorList>
    </citation>
    <scope>NUCLEOTIDE SEQUENCE [LARGE SCALE GENOMIC DNA]</scope>
    <source>
        <strain evidence="2 3">JCM 15657</strain>
    </source>
</reference>
<accession>A0A7I7NJI6</accession>
<sequence length="68" mass="6995">MRPANTPVALPRNPPGSIPARSNASHDSSNNIRCWGSIASASLGAIPKKAGSKSATPSTKPPVRAYDL</sequence>
<organism evidence="2 3">
    <name type="scientific">Mycobacterium lacus</name>
    <dbReference type="NCBI Taxonomy" id="169765"/>
    <lineage>
        <taxon>Bacteria</taxon>
        <taxon>Bacillati</taxon>
        <taxon>Actinomycetota</taxon>
        <taxon>Actinomycetes</taxon>
        <taxon>Mycobacteriales</taxon>
        <taxon>Mycobacteriaceae</taxon>
        <taxon>Mycobacterium</taxon>
    </lineage>
</organism>
<proteinExistence type="predicted"/>
<evidence type="ECO:0000313" key="3">
    <source>
        <dbReference type="Proteomes" id="UP000466396"/>
    </source>
</evidence>
<keyword evidence="3" id="KW-1185">Reference proteome</keyword>
<name>A0A7I7NJI6_9MYCO</name>
<feature type="compositionally biased region" description="Polar residues" evidence="1">
    <location>
        <begin position="20"/>
        <end position="31"/>
    </location>
</feature>
<protein>
    <submittedName>
        <fullName evidence="2">Uncharacterized protein</fullName>
    </submittedName>
</protein>